<feature type="transmembrane region" description="Helical" evidence="1">
    <location>
        <begin position="354"/>
        <end position="377"/>
    </location>
</feature>
<keyword evidence="1" id="KW-0472">Membrane</keyword>
<evidence type="ECO:0000313" key="4">
    <source>
        <dbReference type="Proteomes" id="UP000230972"/>
    </source>
</evidence>
<keyword evidence="1" id="KW-1133">Transmembrane helix</keyword>
<dbReference type="Proteomes" id="UP000230972">
    <property type="component" value="Unassembled WGS sequence"/>
</dbReference>
<protein>
    <submittedName>
        <fullName evidence="3">Uncharacterized protein</fullName>
    </submittedName>
</protein>
<sequence length="536" mass="58699">MKILLKKILLVLSSVFVVLSSSLVLPATARAQTWYNQPFVEWYLKVYDTTNPSEIFGERYTAAQVQWVIWSLISLPLNFFGKDNQEIINCFLKEVGGAGVNVIECGKGAIGAIKNATDLIWPGPSLFDSNQQVSPLARVFDTNNRPISGIRYVKGLIGKFSPVTEVKARAGFGYSAISAVQKYWVGFRNMAYAIIVLAVIIFAFMIMFRVKLSPQTVISVQSALPKIIVVVILATFSYAIAGFLIDFTYVIAGLFASLLYSSGFAIPGKDLYGIYEQIVPNTTLLGNFYILGYMLWYTILFAIALIWSFVTAFTQLSVWGALASIIMIAVWVFLIILCIWYTIKIPWVLIKTLISIYISIVLAPIQIIAGALIPQVGFGQWFKKLATELLVFPVTGLFLYLAMSTLLSSFAVNCRIIGLGSLCGSTDPGKLWAPSLIGSSADMSGLLWLAVSFGIIVLIPKVPELLKSMIMGEKFSFGTAMGEAVGVGRAAWGMTGAPLVTGVQRGLSDKLYRDNETRILGILSNLKSKFSKPKSG</sequence>
<name>A0A2M7AQE8_9BACT</name>
<feature type="transmembrane region" description="Helical" evidence="1">
    <location>
        <begin position="288"/>
        <end position="310"/>
    </location>
</feature>
<evidence type="ECO:0000256" key="2">
    <source>
        <dbReference type="SAM" id="SignalP"/>
    </source>
</evidence>
<keyword evidence="2" id="KW-0732">Signal</keyword>
<feature type="transmembrane region" description="Helical" evidence="1">
    <location>
        <begin position="190"/>
        <end position="210"/>
    </location>
</feature>
<feature type="signal peptide" evidence="2">
    <location>
        <begin position="1"/>
        <end position="31"/>
    </location>
</feature>
<feature type="chain" id="PRO_5014597957" evidence="2">
    <location>
        <begin position="32"/>
        <end position="536"/>
    </location>
</feature>
<keyword evidence="1" id="KW-0812">Transmembrane</keyword>
<accession>A0A2M7AQE8</accession>
<feature type="transmembrane region" description="Helical" evidence="1">
    <location>
        <begin position="222"/>
        <end position="241"/>
    </location>
</feature>
<dbReference type="EMBL" id="PEWC01000018">
    <property type="protein sequence ID" value="PIU71882.1"/>
    <property type="molecule type" value="Genomic_DNA"/>
</dbReference>
<feature type="transmembrane region" description="Helical" evidence="1">
    <location>
        <begin position="316"/>
        <end position="342"/>
    </location>
</feature>
<dbReference type="AlphaFoldDB" id="A0A2M7AQE8"/>
<evidence type="ECO:0000256" key="1">
    <source>
        <dbReference type="SAM" id="Phobius"/>
    </source>
</evidence>
<gene>
    <name evidence="3" type="ORF">COS80_00820</name>
</gene>
<reference evidence="4" key="1">
    <citation type="submission" date="2017-09" db="EMBL/GenBank/DDBJ databases">
        <title>Depth-based differentiation of microbial function through sediment-hosted aquifers and enrichment of novel symbionts in the deep terrestrial subsurface.</title>
        <authorList>
            <person name="Probst A.J."/>
            <person name="Ladd B."/>
            <person name="Jarett J.K."/>
            <person name="Geller-Mcgrath D.E."/>
            <person name="Sieber C.M.K."/>
            <person name="Emerson J.B."/>
            <person name="Anantharaman K."/>
            <person name="Thomas B.C."/>
            <person name="Malmstrom R."/>
            <person name="Stieglmeier M."/>
            <person name="Klingl A."/>
            <person name="Woyke T."/>
            <person name="Ryan C.M."/>
            <person name="Banfield J.F."/>
        </authorList>
    </citation>
    <scope>NUCLEOTIDE SEQUENCE [LARGE SCALE GENOMIC DNA]</scope>
</reference>
<proteinExistence type="predicted"/>
<feature type="transmembrane region" description="Helical" evidence="1">
    <location>
        <begin position="397"/>
        <end position="419"/>
    </location>
</feature>
<comment type="caution">
    <text evidence="3">The sequence shown here is derived from an EMBL/GenBank/DDBJ whole genome shotgun (WGS) entry which is preliminary data.</text>
</comment>
<evidence type="ECO:0000313" key="3">
    <source>
        <dbReference type="EMBL" id="PIU71882.1"/>
    </source>
</evidence>
<feature type="transmembrane region" description="Helical" evidence="1">
    <location>
        <begin position="247"/>
        <end position="267"/>
    </location>
</feature>
<organism evidence="3 4">
    <name type="scientific">Candidatus Woesebacteria bacterium CG06_land_8_20_14_3_00_39_27</name>
    <dbReference type="NCBI Taxonomy" id="1975057"/>
    <lineage>
        <taxon>Bacteria</taxon>
        <taxon>Candidatus Woeseibacteriota</taxon>
    </lineage>
</organism>